<evidence type="ECO:0000313" key="24">
    <source>
        <dbReference type="EMBL" id="RUO22066.1"/>
    </source>
</evidence>
<evidence type="ECO:0000256" key="2">
    <source>
        <dbReference type="ARBA" id="ARBA00004651"/>
    </source>
</evidence>
<dbReference type="PRINTS" id="PR00344">
    <property type="entry name" value="BCTRLSENSOR"/>
</dbReference>
<keyword evidence="5 17" id="KW-0597">Phosphoprotein</keyword>
<evidence type="ECO:0000256" key="3">
    <source>
        <dbReference type="ARBA" id="ARBA00012438"/>
    </source>
</evidence>
<evidence type="ECO:0000256" key="12">
    <source>
        <dbReference type="ARBA" id="ARBA00023012"/>
    </source>
</evidence>
<keyword evidence="8" id="KW-0547">Nucleotide-binding</keyword>
<evidence type="ECO:0000256" key="5">
    <source>
        <dbReference type="ARBA" id="ARBA00022553"/>
    </source>
</evidence>
<evidence type="ECO:0000256" key="4">
    <source>
        <dbReference type="ARBA" id="ARBA00022475"/>
    </source>
</evidence>
<dbReference type="Pfam" id="PF01627">
    <property type="entry name" value="Hpt"/>
    <property type="match status" value="1"/>
</dbReference>
<dbReference type="CDD" id="cd16922">
    <property type="entry name" value="HATPase_EvgS-ArcB-TorS-like"/>
    <property type="match status" value="1"/>
</dbReference>
<dbReference type="InterPro" id="IPR004358">
    <property type="entry name" value="Sig_transdc_His_kin-like_C"/>
</dbReference>
<dbReference type="Gene3D" id="3.30.565.10">
    <property type="entry name" value="Histidine kinase-like ATPase, C-terminal domain"/>
    <property type="match status" value="1"/>
</dbReference>
<evidence type="ECO:0000256" key="7">
    <source>
        <dbReference type="ARBA" id="ARBA00022692"/>
    </source>
</evidence>
<reference evidence="24 25" key="1">
    <citation type="journal article" date="2011" name="Front. Microbiol.">
        <title>Genomic signatures of strain selection and enhancement in Bacillus atrophaeus var. globigii, a historical biowarfare simulant.</title>
        <authorList>
            <person name="Gibbons H.S."/>
            <person name="Broomall S.M."/>
            <person name="McNew L.A."/>
            <person name="Daligault H."/>
            <person name="Chapman C."/>
            <person name="Bruce D."/>
            <person name="Karavis M."/>
            <person name="Krepps M."/>
            <person name="McGregor P.A."/>
            <person name="Hong C."/>
            <person name="Park K.H."/>
            <person name="Akmal A."/>
            <person name="Feldman A."/>
            <person name="Lin J.S."/>
            <person name="Chang W.E."/>
            <person name="Higgs B.W."/>
            <person name="Demirev P."/>
            <person name="Lindquist J."/>
            <person name="Liem A."/>
            <person name="Fochler E."/>
            <person name="Read T.D."/>
            <person name="Tapia R."/>
            <person name="Johnson S."/>
            <person name="Bishop-Lilly K.A."/>
            <person name="Detter C."/>
            <person name="Han C."/>
            <person name="Sozhamannan S."/>
            <person name="Rosenzweig C.N."/>
            <person name="Skowronski E.W."/>
        </authorList>
    </citation>
    <scope>NUCLEOTIDE SEQUENCE [LARGE SCALE GENOMIC DNA]</scope>
    <source>
        <strain evidence="24 25">AK5</strain>
    </source>
</reference>
<dbReference type="PANTHER" id="PTHR45339:SF1">
    <property type="entry name" value="HYBRID SIGNAL TRANSDUCTION HISTIDINE KINASE J"/>
    <property type="match status" value="1"/>
</dbReference>
<feature type="domain" description="PAC" evidence="22">
    <location>
        <begin position="152"/>
        <end position="206"/>
    </location>
</feature>
<dbReference type="GO" id="GO:0005886">
    <property type="term" value="C:plasma membrane"/>
    <property type="evidence" value="ECO:0007669"/>
    <property type="project" value="UniProtKB-SubCell"/>
</dbReference>
<feature type="domain" description="Response regulatory" evidence="21">
    <location>
        <begin position="472"/>
        <end position="594"/>
    </location>
</feature>
<evidence type="ECO:0000256" key="17">
    <source>
        <dbReference type="PROSITE-ProRule" id="PRU00169"/>
    </source>
</evidence>
<keyword evidence="9 24" id="KW-0418">Kinase</keyword>
<dbReference type="InterPro" id="IPR000700">
    <property type="entry name" value="PAS-assoc_C"/>
</dbReference>
<protein>
    <recommendedName>
        <fullName evidence="15">Sensory/regulatory protein RpfC</fullName>
        <ecNumber evidence="3">2.7.13.3</ecNumber>
    </recommendedName>
</protein>
<feature type="domain" description="Response regulatory" evidence="21">
    <location>
        <begin position="619"/>
        <end position="735"/>
    </location>
</feature>
<dbReference type="PROSITE" id="PS50894">
    <property type="entry name" value="HPT"/>
    <property type="match status" value="1"/>
</dbReference>
<evidence type="ECO:0000259" key="21">
    <source>
        <dbReference type="PROSITE" id="PS50110"/>
    </source>
</evidence>
<dbReference type="CDD" id="cd17546">
    <property type="entry name" value="REC_hyHK_CKI1_RcsC-like"/>
    <property type="match status" value="1"/>
</dbReference>
<evidence type="ECO:0000259" key="22">
    <source>
        <dbReference type="PROSITE" id="PS50113"/>
    </source>
</evidence>
<keyword evidence="12" id="KW-0902">Two-component regulatory system</keyword>
<evidence type="ECO:0000256" key="1">
    <source>
        <dbReference type="ARBA" id="ARBA00000085"/>
    </source>
</evidence>
<dbReference type="PROSITE" id="PS50113">
    <property type="entry name" value="PAC"/>
    <property type="match status" value="1"/>
</dbReference>
<feature type="transmembrane region" description="Helical" evidence="19">
    <location>
        <begin position="35"/>
        <end position="54"/>
    </location>
</feature>
<keyword evidence="11 19" id="KW-1133">Transmembrane helix</keyword>
<dbReference type="EC" id="2.7.13.3" evidence="3"/>
<evidence type="ECO:0000256" key="18">
    <source>
        <dbReference type="SAM" id="Coils"/>
    </source>
</evidence>
<evidence type="ECO:0000256" key="11">
    <source>
        <dbReference type="ARBA" id="ARBA00022989"/>
    </source>
</evidence>
<dbReference type="Gene3D" id="1.20.120.160">
    <property type="entry name" value="HPT domain"/>
    <property type="match status" value="1"/>
</dbReference>
<evidence type="ECO:0000256" key="14">
    <source>
        <dbReference type="ARBA" id="ARBA00064003"/>
    </source>
</evidence>
<evidence type="ECO:0000256" key="10">
    <source>
        <dbReference type="ARBA" id="ARBA00022840"/>
    </source>
</evidence>
<dbReference type="CDD" id="cd00130">
    <property type="entry name" value="PAS"/>
    <property type="match status" value="1"/>
</dbReference>
<dbReference type="Pfam" id="PF08448">
    <property type="entry name" value="PAS_4"/>
    <property type="match status" value="1"/>
</dbReference>
<proteinExistence type="predicted"/>
<dbReference type="InterPro" id="IPR005467">
    <property type="entry name" value="His_kinase_dom"/>
</dbReference>
<dbReference type="InterPro" id="IPR003594">
    <property type="entry name" value="HATPase_dom"/>
</dbReference>
<dbReference type="InterPro" id="IPR036097">
    <property type="entry name" value="HisK_dim/P_sf"/>
</dbReference>
<evidence type="ECO:0000256" key="16">
    <source>
        <dbReference type="PROSITE-ProRule" id="PRU00110"/>
    </source>
</evidence>
<evidence type="ECO:0000256" key="6">
    <source>
        <dbReference type="ARBA" id="ARBA00022679"/>
    </source>
</evidence>
<dbReference type="InterPro" id="IPR008207">
    <property type="entry name" value="Sig_transdc_His_kin_Hpt_dom"/>
</dbReference>
<evidence type="ECO:0000313" key="25">
    <source>
        <dbReference type="Proteomes" id="UP000288212"/>
    </source>
</evidence>
<dbReference type="Proteomes" id="UP000288212">
    <property type="component" value="Unassembled WGS sequence"/>
</dbReference>
<dbReference type="InterPro" id="IPR011006">
    <property type="entry name" value="CheY-like_superfamily"/>
</dbReference>
<dbReference type="Pfam" id="PF02518">
    <property type="entry name" value="HATPase_c"/>
    <property type="match status" value="1"/>
</dbReference>
<evidence type="ECO:0000256" key="19">
    <source>
        <dbReference type="SAM" id="Phobius"/>
    </source>
</evidence>
<dbReference type="PROSITE" id="PS50110">
    <property type="entry name" value="RESPONSE_REGULATORY"/>
    <property type="match status" value="2"/>
</dbReference>
<gene>
    <name evidence="24" type="ORF">CWE06_00655</name>
</gene>
<evidence type="ECO:0000256" key="13">
    <source>
        <dbReference type="ARBA" id="ARBA00023136"/>
    </source>
</evidence>
<keyword evidence="25" id="KW-1185">Reference proteome</keyword>
<feature type="modified residue" description="4-aspartylphosphate" evidence="17">
    <location>
        <position position="526"/>
    </location>
</feature>
<dbReference type="InterPro" id="IPR013656">
    <property type="entry name" value="PAS_4"/>
</dbReference>
<dbReference type="FunFam" id="1.10.287.130:FF:000002">
    <property type="entry name" value="Two-component osmosensing histidine kinase"/>
    <property type="match status" value="1"/>
</dbReference>
<dbReference type="SUPFAM" id="SSF47384">
    <property type="entry name" value="Homodimeric domain of signal transducing histidine kinase"/>
    <property type="match status" value="1"/>
</dbReference>
<keyword evidence="18" id="KW-0175">Coiled coil</keyword>
<dbReference type="InterPro" id="IPR036890">
    <property type="entry name" value="HATPase_C_sf"/>
</dbReference>
<comment type="subunit">
    <text evidence="14">At low DSF concentrations, interacts with RpfF.</text>
</comment>
<evidence type="ECO:0000256" key="9">
    <source>
        <dbReference type="ARBA" id="ARBA00022777"/>
    </source>
</evidence>
<dbReference type="OrthoDB" id="9810730at2"/>
<keyword evidence="10" id="KW-0067">ATP-binding</keyword>
<dbReference type="SUPFAM" id="SSF52172">
    <property type="entry name" value="CheY-like"/>
    <property type="match status" value="2"/>
</dbReference>
<dbReference type="InterPro" id="IPR001789">
    <property type="entry name" value="Sig_transdc_resp-reg_receiver"/>
</dbReference>
<dbReference type="SUPFAM" id="SSF47226">
    <property type="entry name" value="Histidine-containing phosphotransfer domain, HPT domain"/>
    <property type="match status" value="1"/>
</dbReference>
<evidence type="ECO:0000259" key="20">
    <source>
        <dbReference type="PROSITE" id="PS50109"/>
    </source>
</evidence>
<evidence type="ECO:0000256" key="8">
    <source>
        <dbReference type="ARBA" id="ARBA00022741"/>
    </source>
</evidence>
<feature type="domain" description="HPt" evidence="23">
    <location>
        <begin position="779"/>
        <end position="872"/>
    </location>
</feature>
<feature type="coiled-coil region" evidence="18">
    <location>
        <begin position="848"/>
        <end position="878"/>
    </location>
</feature>
<keyword evidence="4" id="KW-1003">Cell membrane</keyword>
<dbReference type="SUPFAM" id="SSF55785">
    <property type="entry name" value="PYP-like sensor domain (PAS domain)"/>
    <property type="match status" value="1"/>
</dbReference>
<dbReference type="CDD" id="cd00088">
    <property type="entry name" value="HPT"/>
    <property type="match status" value="1"/>
</dbReference>
<keyword evidence="13 19" id="KW-0472">Membrane</keyword>
<dbReference type="GO" id="GO:0000155">
    <property type="term" value="F:phosphorelay sensor kinase activity"/>
    <property type="evidence" value="ECO:0007669"/>
    <property type="project" value="InterPro"/>
</dbReference>
<dbReference type="Gene3D" id="3.40.50.2300">
    <property type="match status" value="2"/>
</dbReference>
<dbReference type="InterPro" id="IPR000014">
    <property type="entry name" value="PAS"/>
</dbReference>
<dbReference type="Gene3D" id="3.30.450.20">
    <property type="entry name" value="PAS domain"/>
    <property type="match status" value="1"/>
</dbReference>
<dbReference type="PANTHER" id="PTHR45339">
    <property type="entry name" value="HYBRID SIGNAL TRANSDUCTION HISTIDINE KINASE J"/>
    <property type="match status" value="1"/>
</dbReference>
<dbReference type="SMART" id="SM00387">
    <property type="entry name" value="HATPase_c"/>
    <property type="match status" value="1"/>
</dbReference>
<dbReference type="PROSITE" id="PS50109">
    <property type="entry name" value="HIS_KIN"/>
    <property type="match status" value="1"/>
</dbReference>
<feature type="modified residue" description="Phosphohistidine" evidence="16">
    <location>
        <position position="818"/>
    </location>
</feature>
<dbReference type="InterPro" id="IPR003661">
    <property type="entry name" value="HisK_dim/P_dom"/>
</dbReference>
<keyword evidence="7 19" id="KW-0812">Transmembrane</keyword>
<feature type="transmembrane region" description="Helical" evidence="19">
    <location>
        <begin position="12"/>
        <end position="29"/>
    </location>
</feature>
<dbReference type="SMART" id="SM00448">
    <property type="entry name" value="REC"/>
    <property type="match status" value="2"/>
</dbReference>
<dbReference type="AlphaFoldDB" id="A0A432VZH8"/>
<feature type="modified residue" description="4-aspartylphosphate" evidence="17">
    <location>
        <position position="668"/>
    </location>
</feature>
<dbReference type="EMBL" id="PIPI01000001">
    <property type="protein sequence ID" value="RUO22066.1"/>
    <property type="molecule type" value="Genomic_DNA"/>
</dbReference>
<dbReference type="Gene3D" id="1.10.287.130">
    <property type="match status" value="1"/>
</dbReference>
<dbReference type="InterPro" id="IPR036641">
    <property type="entry name" value="HPT_dom_sf"/>
</dbReference>
<organism evidence="24 25">
    <name type="scientific">Aliidiomarina haloalkalitolerans</name>
    <dbReference type="NCBI Taxonomy" id="859059"/>
    <lineage>
        <taxon>Bacteria</taxon>
        <taxon>Pseudomonadati</taxon>
        <taxon>Pseudomonadota</taxon>
        <taxon>Gammaproteobacteria</taxon>
        <taxon>Alteromonadales</taxon>
        <taxon>Idiomarinaceae</taxon>
        <taxon>Aliidiomarina</taxon>
    </lineage>
</organism>
<sequence>MNNNPSNWFIRSPILWLVNAIGFLLVILMPGWGDTLVAVFLLLFNLLVGVRYWLQKRQIEVVTATASPEFFSSASTRLLQQIFNDLPNRVYWRDHQLRFVGANPGFLRDFGLQSVQELSGKTDADLPRLAANPSLLERDRQAFFAQLPACNQELEIRLQADNASQDSRWIEHSSVPLYDEQGNISGILGSYYDISTIKRAAEEMSQAREHAEQAREAAEMANQSKSEFLANMSHEIRTPINAIVGMANLALKTELSDKQKRYLRVIDSSSQALLGVINDILDFSKIEANKLVIERIPFDLDEVLGTLADMFAYKAYDKGLEFIINLPANIPTMLVGDPLRLQQVLINLVSNAIKFTEDGEISVACTLLDRSDDKIWLRIEVRDTGIGMSEEQRAQLFNAFTQADSSTTRKYGGTGLGLAISHRLIKLMNGDMAVTSSPNQGSNFFIELTLPLQDSQDSSHHHLLMQRLAGTRVLAIDDNTSTREMLKETLRSYGMDAHTCHSGEQAIQLVKQAIQEDKPFQLLIIDWRLPGMDGLELVERLKKKLSSEQLPKLILATGYYAEELAEKARAAGTHDFITKPYTTATLARAMHTALSGNTTHAEHSVTNTKRVNDSIAGAPILLVEDNEINQHVAREMLSGHGFKIDIAENGAVAVEKVKQKQYALVLMDIQMPVMDGYRAAETIRQFFSYQQLPILAMTANAMSGDAEKSLAAGMQGHIPKPIDEALLLSQIEKWAIPGPYDNSQEAPEPQPEPTIVQKPKYPQIKGIDIEQALQRLNNNADLYVKLLTHLVSSYRGSAMKVSEFITRGQSEEARRYFHSLKGAAANLGLVALAEKASNLEHAVVERNIAAVADQISGLEALLDHAEQAAQDVSSLTNESMTDETL</sequence>
<feature type="domain" description="Histidine kinase" evidence="20">
    <location>
        <begin position="231"/>
        <end position="452"/>
    </location>
</feature>
<feature type="coiled-coil region" evidence="18">
    <location>
        <begin position="194"/>
        <end position="224"/>
    </location>
</feature>
<dbReference type="InterPro" id="IPR035965">
    <property type="entry name" value="PAS-like_dom_sf"/>
</dbReference>
<comment type="catalytic activity">
    <reaction evidence="1">
        <text>ATP + protein L-histidine = ADP + protein N-phospho-L-histidine.</text>
        <dbReference type="EC" id="2.7.13.3"/>
    </reaction>
</comment>
<accession>A0A432VZH8</accession>
<dbReference type="SUPFAM" id="SSF55874">
    <property type="entry name" value="ATPase domain of HSP90 chaperone/DNA topoisomerase II/histidine kinase"/>
    <property type="match status" value="1"/>
</dbReference>
<keyword evidence="6" id="KW-0808">Transferase</keyword>
<name>A0A432VZH8_9GAMM</name>
<comment type="subcellular location">
    <subcellularLocation>
        <location evidence="2">Cell membrane</location>
        <topology evidence="2">Multi-pass membrane protein</topology>
    </subcellularLocation>
</comment>
<dbReference type="CDD" id="cd00156">
    <property type="entry name" value="REC"/>
    <property type="match status" value="1"/>
</dbReference>
<dbReference type="Pfam" id="PF00512">
    <property type="entry name" value="HisKA"/>
    <property type="match status" value="1"/>
</dbReference>
<dbReference type="FunFam" id="3.30.565.10:FF:000010">
    <property type="entry name" value="Sensor histidine kinase RcsC"/>
    <property type="match status" value="1"/>
</dbReference>
<dbReference type="CDD" id="cd00082">
    <property type="entry name" value="HisKA"/>
    <property type="match status" value="1"/>
</dbReference>
<evidence type="ECO:0000256" key="15">
    <source>
        <dbReference type="ARBA" id="ARBA00068150"/>
    </source>
</evidence>
<comment type="caution">
    <text evidence="24">The sequence shown here is derived from an EMBL/GenBank/DDBJ whole genome shotgun (WGS) entry which is preliminary data.</text>
</comment>
<evidence type="ECO:0000259" key="23">
    <source>
        <dbReference type="PROSITE" id="PS50894"/>
    </source>
</evidence>
<dbReference type="SMART" id="SM00388">
    <property type="entry name" value="HisKA"/>
    <property type="match status" value="1"/>
</dbReference>
<dbReference type="Pfam" id="PF00072">
    <property type="entry name" value="Response_reg"/>
    <property type="match status" value="2"/>
</dbReference>
<dbReference type="GO" id="GO:0005524">
    <property type="term" value="F:ATP binding"/>
    <property type="evidence" value="ECO:0007669"/>
    <property type="project" value="UniProtKB-KW"/>
</dbReference>